<proteinExistence type="predicted"/>
<keyword evidence="3" id="KW-1185">Reference proteome</keyword>
<sequence>MNASRILEQLMKQAGGSGSRSNEGGQGLDIKGMLDGLSRQFGGGQGGDRQEDDNRGSGSGIDVKSLLGGGALGLLVGSKRGRKLGGKALKYGAIAGVGALAWKAWQSSRDGSSPSSWQGSAAPAEGEPVEQLGGEARERRSLELLQAMIMAARADGHIDEQERELIAGQIDALGADQELHAWVERQLQAPLDAEALAAQVDSPQAAREMYLISVAVVDEQNAMERAWLDQLGRALSLPGEVTAELEHQAREAG</sequence>
<gene>
    <name evidence="2" type="ORF">GRB80_08625</name>
</gene>
<feature type="region of interest" description="Disordered" evidence="1">
    <location>
        <begin position="108"/>
        <end position="133"/>
    </location>
</feature>
<reference evidence="2 3" key="1">
    <citation type="submission" date="2019-12" db="EMBL/GenBank/DDBJ databases">
        <title>Draft genome sequencing of Halomonas icarensis D1-1.</title>
        <authorList>
            <person name="Pandiyan K."/>
            <person name="Kushwaha P."/>
            <person name="Gowdham M."/>
            <person name="Chakdar H."/>
            <person name="Singh A."/>
            <person name="Kumar M."/>
            <person name="Saxena A.K."/>
        </authorList>
    </citation>
    <scope>NUCLEOTIDE SEQUENCE [LARGE SCALE GENOMIC DNA]</scope>
    <source>
        <strain evidence="2 3">D1-1</strain>
    </source>
</reference>
<dbReference type="Pfam" id="PF04391">
    <property type="entry name" value="DUF533"/>
    <property type="match status" value="1"/>
</dbReference>
<dbReference type="AlphaFoldDB" id="A0A7X4VYY1"/>
<comment type="caution">
    <text evidence="2">The sequence shown here is derived from an EMBL/GenBank/DDBJ whole genome shotgun (WGS) entry which is preliminary data.</text>
</comment>
<name>A0A7X4VYY1_9GAMM</name>
<dbReference type="SUPFAM" id="SSF158682">
    <property type="entry name" value="TerB-like"/>
    <property type="match status" value="1"/>
</dbReference>
<dbReference type="InterPro" id="IPR007486">
    <property type="entry name" value="YebE"/>
</dbReference>
<dbReference type="Gene3D" id="1.10.3680.10">
    <property type="entry name" value="TerB-like"/>
    <property type="match status" value="1"/>
</dbReference>
<dbReference type="EMBL" id="WUTS01000001">
    <property type="protein sequence ID" value="NAW12909.1"/>
    <property type="molecule type" value="Genomic_DNA"/>
</dbReference>
<feature type="region of interest" description="Disordered" evidence="1">
    <location>
        <begin position="10"/>
        <end position="66"/>
    </location>
</feature>
<dbReference type="CDD" id="cd07178">
    <property type="entry name" value="terB_like_YebE"/>
    <property type="match status" value="1"/>
</dbReference>
<dbReference type="Proteomes" id="UP000448235">
    <property type="component" value="Unassembled WGS sequence"/>
</dbReference>
<protein>
    <submittedName>
        <fullName evidence="2">DUF533 domain-containing protein</fullName>
    </submittedName>
</protein>
<dbReference type="InterPro" id="IPR029024">
    <property type="entry name" value="TerB-like"/>
</dbReference>
<evidence type="ECO:0000313" key="3">
    <source>
        <dbReference type="Proteomes" id="UP000448235"/>
    </source>
</evidence>
<organism evidence="2 3">
    <name type="scientific">Halomonas icarae</name>
    <dbReference type="NCBI Taxonomy" id="2691040"/>
    <lineage>
        <taxon>Bacteria</taxon>
        <taxon>Pseudomonadati</taxon>
        <taxon>Pseudomonadota</taxon>
        <taxon>Gammaproteobacteria</taxon>
        <taxon>Oceanospirillales</taxon>
        <taxon>Halomonadaceae</taxon>
        <taxon>Halomonas</taxon>
    </lineage>
</organism>
<dbReference type="RefSeq" id="WP_161423274.1">
    <property type="nucleotide sequence ID" value="NZ_JARWMY010000015.1"/>
</dbReference>
<evidence type="ECO:0000313" key="2">
    <source>
        <dbReference type="EMBL" id="NAW12909.1"/>
    </source>
</evidence>
<accession>A0A7X4VYY1</accession>
<evidence type="ECO:0000256" key="1">
    <source>
        <dbReference type="SAM" id="MobiDB-lite"/>
    </source>
</evidence>
<feature type="compositionally biased region" description="Polar residues" evidence="1">
    <location>
        <begin position="108"/>
        <end position="119"/>
    </location>
</feature>